<evidence type="ECO:0000313" key="3">
    <source>
        <dbReference type="EMBL" id="MFC4104703.1"/>
    </source>
</evidence>
<dbReference type="RefSeq" id="WP_377541880.1">
    <property type="nucleotide sequence ID" value="NZ_JBHSBN010000001.1"/>
</dbReference>
<name>A0ABV8KFF2_9ACTN</name>
<comment type="caution">
    <text evidence="3">The sequence shown here is derived from an EMBL/GenBank/DDBJ whole genome shotgun (WGS) entry which is preliminary data.</text>
</comment>
<keyword evidence="4" id="KW-1185">Reference proteome</keyword>
<evidence type="ECO:0000259" key="2">
    <source>
        <dbReference type="SMART" id="SM00507"/>
    </source>
</evidence>
<dbReference type="Pfam" id="PF02720">
    <property type="entry name" value="DUF222"/>
    <property type="match status" value="1"/>
</dbReference>
<dbReference type="SMART" id="SM00507">
    <property type="entry name" value="HNHc"/>
    <property type="match status" value="1"/>
</dbReference>
<dbReference type="InterPro" id="IPR003870">
    <property type="entry name" value="DUF222"/>
</dbReference>
<organism evidence="3 4">
    <name type="scientific">Micromonospora zhanjiangensis</name>
    <dbReference type="NCBI Taxonomy" id="1522057"/>
    <lineage>
        <taxon>Bacteria</taxon>
        <taxon>Bacillati</taxon>
        <taxon>Actinomycetota</taxon>
        <taxon>Actinomycetes</taxon>
        <taxon>Micromonosporales</taxon>
        <taxon>Micromonosporaceae</taxon>
        <taxon>Micromonospora</taxon>
    </lineage>
</organism>
<evidence type="ECO:0000313" key="4">
    <source>
        <dbReference type="Proteomes" id="UP001595868"/>
    </source>
</evidence>
<protein>
    <submittedName>
        <fullName evidence="3">DUF222 domain-containing protein</fullName>
    </submittedName>
</protein>
<dbReference type="InterPro" id="IPR002711">
    <property type="entry name" value="HNH"/>
</dbReference>
<reference evidence="4" key="1">
    <citation type="journal article" date="2019" name="Int. J. Syst. Evol. Microbiol.">
        <title>The Global Catalogue of Microorganisms (GCM) 10K type strain sequencing project: providing services to taxonomists for standard genome sequencing and annotation.</title>
        <authorList>
            <consortium name="The Broad Institute Genomics Platform"/>
            <consortium name="The Broad Institute Genome Sequencing Center for Infectious Disease"/>
            <person name="Wu L."/>
            <person name="Ma J."/>
        </authorList>
    </citation>
    <scope>NUCLEOTIDE SEQUENCE [LARGE SCALE GENOMIC DNA]</scope>
    <source>
        <strain evidence="4">2902at01</strain>
    </source>
</reference>
<gene>
    <name evidence="3" type="ORF">ACFOX0_01955</name>
</gene>
<feature type="domain" description="HNH nuclease" evidence="2">
    <location>
        <begin position="324"/>
        <end position="376"/>
    </location>
</feature>
<dbReference type="Proteomes" id="UP001595868">
    <property type="component" value="Unassembled WGS sequence"/>
</dbReference>
<dbReference type="InterPro" id="IPR003615">
    <property type="entry name" value="HNH_nuc"/>
</dbReference>
<comment type="similarity">
    <text evidence="1">Belongs to the Rv1128c/1148c/1588c/1702c/1945/3466 family.</text>
</comment>
<dbReference type="EMBL" id="JBHSBN010000001">
    <property type="protein sequence ID" value="MFC4104703.1"/>
    <property type="molecule type" value="Genomic_DNA"/>
</dbReference>
<dbReference type="CDD" id="cd00085">
    <property type="entry name" value="HNHc"/>
    <property type="match status" value="1"/>
</dbReference>
<evidence type="ECO:0000256" key="1">
    <source>
        <dbReference type="ARBA" id="ARBA00023450"/>
    </source>
</evidence>
<dbReference type="Pfam" id="PF01844">
    <property type="entry name" value="HNH"/>
    <property type="match status" value="1"/>
</dbReference>
<proteinExistence type="inferred from homology"/>
<accession>A0ABV8KFF2</accession>
<sequence>MEVLARVGEVISSCADTSVWALSEADLLAALDAVQVVEQRLAAVRLALVREVDGRAVAGGHGASSTVVWLRDRLRVSAGAARHQVDLAAALEAGPVVVRQALGRGVVTVEQAKVITDILGDLPAEVGAEVVDKAAGLLVDYATRFEPKALRQLGRRILGHVAPELADEAEAAALRRAEARAHDRRHVTFSSPHADGQVRLTGRLDAESAAVVRAALDPISGPSGLGDDRSPGQRRADALTDVCRLALHTGVLPDNGGDRPQVVVTVDLDTLRERVGTATLDGGERLTPETVRRVACDAQVLPAVLDGAGQVLDLGRQRRLFTGPLRRALVLRDGGCAFSGCDRPPRWSDGHHIVHWADGGQTCLANAVLLCRYHHRVVHHDGWQVRLAADGLSEFLPPAWLDPTGQPRRNHYHRRC</sequence>